<evidence type="ECO:0000256" key="3">
    <source>
        <dbReference type="ARBA" id="ARBA00022692"/>
    </source>
</evidence>
<keyword evidence="6 7" id="KW-0131">Cell cycle</keyword>
<keyword evidence="1 7" id="KW-1003">Cell membrane</keyword>
<comment type="subunit">
    <text evidence="7">Part of a complex composed of FtsB, FtsL and FtsQ.</text>
</comment>
<gene>
    <name evidence="7" type="primary">ftsB</name>
    <name evidence="8" type="ORF">SAMN04488038_101416</name>
</gene>
<dbReference type="PANTHER" id="PTHR37485:SF1">
    <property type="entry name" value="CELL DIVISION PROTEIN FTSB"/>
    <property type="match status" value="1"/>
</dbReference>
<dbReference type="HAMAP" id="MF_00599">
    <property type="entry name" value="FtsB"/>
    <property type="match status" value="1"/>
</dbReference>
<dbReference type="Proteomes" id="UP000199233">
    <property type="component" value="Unassembled WGS sequence"/>
</dbReference>
<proteinExistence type="inferred from homology"/>
<evidence type="ECO:0000256" key="7">
    <source>
        <dbReference type="HAMAP-Rule" id="MF_00599"/>
    </source>
</evidence>
<dbReference type="NCBIfam" id="NF002058">
    <property type="entry name" value="PRK00888.1"/>
    <property type="match status" value="1"/>
</dbReference>
<evidence type="ECO:0000256" key="5">
    <source>
        <dbReference type="ARBA" id="ARBA00023136"/>
    </source>
</evidence>
<organism evidence="8 9">
    <name type="scientific">Solimonas aquatica</name>
    <dbReference type="NCBI Taxonomy" id="489703"/>
    <lineage>
        <taxon>Bacteria</taxon>
        <taxon>Pseudomonadati</taxon>
        <taxon>Pseudomonadota</taxon>
        <taxon>Gammaproteobacteria</taxon>
        <taxon>Nevskiales</taxon>
        <taxon>Nevskiaceae</taxon>
        <taxon>Solimonas</taxon>
    </lineage>
</organism>
<keyword evidence="4 7" id="KW-1133">Transmembrane helix</keyword>
<feature type="topological domain" description="Cytoplasmic" evidence="7">
    <location>
        <begin position="1"/>
        <end position="9"/>
    </location>
</feature>
<keyword evidence="3 7" id="KW-0812">Transmembrane</keyword>
<dbReference type="InterPro" id="IPR007060">
    <property type="entry name" value="FtsL/DivIC"/>
</dbReference>
<dbReference type="STRING" id="489703.SAMN04488038_101416"/>
<feature type="coiled-coil region" evidence="7">
    <location>
        <begin position="35"/>
        <end position="69"/>
    </location>
</feature>
<dbReference type="GO" id="GO:0005886">
    <property type="term" value="C:plasma membrane"/>
    <property type="evidence" value="ECO:0007669"/>
    <property type="project" value="UniProtKB-SubCell"/>
</dbReference>
<keyword evidence="2 7" id="KW-0132">Cell division</keyword>
<evidence type="ECO:0000313" key="9">
    <source>
        <dbReference type="Proteomes" id="UP000199233"/>
    </source>
</evidence>
<dbReference type="GO" id="GO:0032153">
    <property type="term" value="C:cell division site"/>
    <property type="evidence" value="ECO:0007669"/>
    <property type="project" value="UniProtKB-UniRule"/>
</dbReference>
<name>A0A1H9AIU8_9GAMM</name>
<evidence type="ECO:0000256" key="6">
    <source>
        <dbReference type="ARBA" id="ARBA00023306"/>
    </source>
</evidence>
<accession>A0A1H9AIU8</accession>
<dbReference type="EMBL" id="FOFS01000001">
    <property type="protein sequence ID" value="SEP76417.1"/>
    <property type="molecule type" value="Genomic_DNA"/>
</dbReference>
<keyword evidence="7" id="KW-0175">Coiled coil</keyword>
<dbReference type="GO" id="GO:0030428">
    <property type="term" value="C:cell septum"/>
    <property type="evidence" value="ECO:0007669"/>
    <property type="project" value="TreeGrafter"/>
</dbReference>
<comment type="function">
    <text evidence="7">Essential cell division protein. May link together the upstream cell division proteins, which are predominantly cytoplasmic, with the downstream cell division proteins, which are predominantly periplasmic.</text>
</comment>
<feature type="topological domain" description="Periplasmic" evidence="7">
    <location>
        <begin position="28"/>
        <end position="96"/>
    </location>
</feature>
<dbReference type="Gene3D" id="1.20.5.400">
    <property type="match status" value="1"/>
</dbReference>
<evidence type="ECO:0000256" key="4">
    <source>
        <dbReference type="ARBA" id="ARBA00022989"/>
    </source>
</evidence>
<dbReference type="GO" id="GO:0043093">
    <property type="term" value="P:FtsZ-dependent cytokinesis"/>
    <property type="evidence" value="ECO:0007669"/>
    <property type="project" value="UniProtKB-UniRule"/>
</dbReference>
<comment type="subcellular location">
    <subcellularLocation>
        <location evidence="7">Cell inner membrane</location>
        <topology evidence="7">Single-pass type II membrane protein</topology>
    </subcellularLocation>
    <text evidence="7">Localizes to the division septum.</text>
</comment>
<dbReference type="RefSeq" id="WP_245732308.1">
    <property type="nucleotide sequence ID" value="NZ_FOFS01000001.1"/>
</dbReference>
<sequence length="96" mass="10540">MLAAMGKRGLLLVLATLLLVLQWRLWVANGGIAHTHRLKTQVAAQQAENEQLRARNATLDAEVQDLNSGVAAIEGRARTTMGMIKEGETFYLVVQK</sequence>
<evidence type="ECO:0000256" key="1">
    <source>
        <dbReference type="ARBA" id="ARBA00022475"/>
    </source>
</evidence>
<protein>
    <recommendedName>
        <fullName evidence="7">Cell division protein FtsB</fullName>
    </recommendedName>
</protein>
<evidence type="ECO:0000256" key="2">
    <source>
        <dbReference type="ARBA" id="ARBA00022618"/>
    </source>
</evidence>
<dbReference type="PANTHER" id="PTHR37485">
    <property type="entry name" value="CELL DIVISION PROTEIN FTSB"/>
    <property type="match status" value="1"/>
</dbReference>
<dbReference type="Pfam" id="PF04977">
    <property type="entry name" value="DivIC"/>
    <property type="match status" value="1"/>
</dbReference>
<reference evidence="8 9" key="1">
    <citation type="submission" date="2016-10" db="EMBL/GenBank/DDBJ databases">
        <authorList>
            <person name="de Groot N.N."/>
        </authorList>
    </citation>
    <scope>NUCLEOTIDE SEQUENCE [LARGE SCALE GENOMIC DNA]</scope>
    <source>
        <strain evidence="8 9">DSM 25927</strain>
    </source>
</reference>
<keyword evidence="5 7" id="KW-0472">Membrane</keyword>
<keyword evidence="7" id="KW-0997">Cell inner membrane</keyword>
<evidence type="ECO:0000313" key="8">
    <source>
        <dbReference type="EMBL" id="SEP76417.1"/>
    </source>
</evidence>
<dbReference type="AlphaFoldDB" id="A0A1H9AIU8"/>
<comment type="similarity">
    <text evidence="7">Belongs to the FtsB family.</text>
</comment>
<dbReference type="InterPro" id="IPR023081">
    <property type="entry name" value="Cell_div_FtsB"/>
</dbReference>
<keyword evidence="9" id="KW-1185">Reference proteome</keyword>